<dbReference type="PROSITE" id="PS50929">
    <property type="entry name" value="ABC_TM1F"/>
    <property type="match status" value="2"/>
</dbReference>
<dbReference type="InterPro" id="IPR003593">
    <property type="entry name" value="AAA+_ATPase"/>
</dbReference>
<keyword evidence="4" id="KW-0067">ATP-binding</keyword>
<evidence type="ECO:0000256" key="7">
    <source>
        <dbReference type="SAM" id="MobiDB-lite"/>
    </source>
</evidence>
<keyword evidence="3" id="KW-0547">Nucleotide-binding</keyword>
<evidence type="ECO:0000256" key="4">
    <source>
        <dbReference type="ARBA" id="ARBA00022840"/>
    </source>
</evidence>
<evidence type="ECO:0000259" key="10">
    <source>
        <dbReference type="PROSITE" id="PS50929"/>
    </source>
</evidence>
<feature type="domain" description="ABC transporter" evidence="9">
    <location>
        <begin position="1165"/>
        <end position="1458"/>
    </location>
</feature>
<feature type="domain" description="ABC transmembrane type-1" evidence="10">
    <location>
        <begin position="49"/>
        <end position="340"/>
    </location>
</feature>
<feature type="domain" description="ABC transporter" evidence="9">
    <location>
        <begin position="377"/>
        <end position="615"/>
    </location>
</feature>
<dbReference type="PANTHER" id="PTHR43394:SF15">
    <property type="entry name" value="ALPHA-FACTOR-TRANSPORTING ATPASE"/>
    <property type="match status" value="1"/>
</dbReference>
<feature type="transmembrane region" description="Helical" evidence="8">
    <location>
        <begin position="92"/>
        <end position="120"/>
    </location>
</feature>
<proteinExistence type="predicted"/>
<evidence type="ECO:0000256" key="6">
    <source>
        <dbReference type="ARBA" id="ARBA00023136"/>
    </source>
</evidence>
<dbReference type="PROSITE" id="PS00211">
    <property type="entry name" value="ABC_TRANSPORTER_1"/>
    <property type="match status" value="1"/>
</dbReference>
<keyword evidence="6 8" id="KW-0472">Membrane</keyword>
<dbReference type="EMBL" id="MU006232">
    <property type="protein sequence ID" value="KAF2823407.1"/>
    <property type="molecule type" value="Genomic_DNA"/>
</dbReference>
<evidence type="ECO:0000259" key="9">
    <source>
        <dbReference type="PROSITE" id="PS50893"/>
    </source>
</evidence>
<name>A0A6A6ZSU5_9PLEO</name>
<dbReference type="Gene3D" id="1.20.1560.10">
    <property type="entry name" value="ABC transporter type 1, transmembrane domain"/>
    <property type="match status" value="2"/>
</dbReference>
<feature type="region of interest" description="Disordered" evidence="7">
    <location>
        <begin position="725"/>
        <end position="821"/>
    </location>
</feature>
<feature type="region of interest" description="Disordered" evidence="7">
    <location>
        <begin position="1369"/>
        <end position="1391"/>
    </location>
</feature>
<feature type="compositionally biased region" description="Basic and acidic residues" evidence="7">
    <location>
        <begin position="10"/>
        <end position="20"/>
    </location>
</feature>
<dbReference type="InterPro" id="IPR017871">
    <property type="entry name" value="ABC_transporter-like_CS"/>
</dbReference>
<keyword evidence="5 8" id="KW-1133">Transmembrane helix</keyword>
<feature type="transmembrane region" description="Helical" evidence="8">
    <location>
        <begin position="1073"/>
        <end position="1093"/>
    </location>
</feature>
<dbReference type="SMART" id="SM00382">
    <property type="entry name" value="AAA"/>
    <property type="match status" value="2"/>
</dbReference>
<dbReference type="InterPro" id="IPR011527">
    <property type="entry name" value="ABC1_TM_dom"/>
</dbReference>
<organism evidence="11 12">
    <name type="scientific">Ophiobolus disseminans</name>
    <dbReference type="NCBI Taxonomy" id="1469910"/>
    <lineage>
        <taxon>Eukaryota</taxon>
        <taxon>Fungi</taxon>
        <taxon>Dikarya</taxon>
        <taxon>Ascomycota</taxon>
        <taxon>Pezizomycotina</taxon>
        <taxon>Dothideomycetes</taxon>
        <taxon>Pleosporomycetidae</taxon>
        <taxon>Pleosporales</taxon>
        <taxon>Pleosporineae</taxon>
        <taxon>Phaeosphaeriaceae</taxon>
        <taxon>Ophiobolus</taxon>
    </lineage>
</organism>
<dbReference type="SUPFAM" id="SSF52540">
    <property type="entry name" value="P-loop containing nucleoside triphosphate hydrolases"/>
    <property type="match status" value="3"/>
</dbReference>
<reference evidence="11" key="1">
    <citation type="journal article" date="2020" name="Stud. Mycol.">
        <title>101 Dothideomycetes genomes: a test case for predicting lifestyles and emergence of pathogens.</title>
        <authorList>
            <person name="Haridas S."/>
            <person name="Albert R."/>
            <person name="Binder M."/>
            <person name="Bloem J."/>
            <person name="Labutti K."/>
            <person name="Salamov A."/>
            <person name="Andreopoulos B."/>
            <person name="Baker S."/>
            <person name="Barry K."/>
            <person name="Bills G."/>
            <person name="Bluhm B."/>
            <person name="Cannon C."/>
            <person name="Castanera R."/>
            <person name="Culley D."/>
            <person name="Daum C."/>
            <person name="Ezra D."/>
            <person name="Gonzalez J."/>
            <person name="Henrissat B."/>
            <person name="Kuo A."/>
            <person name="Liang C."/>
            <person name="Lipzen A."/>
            <person name="Lutzoni F."/>
            <person name="Magnuson J."/>
            <person name="Mondo S."/>
            <person name="Nolan M."/>
            <person name="Ohm R."/>
            <person name="Pangilinan J."/>
            <person name="Park H.-J."/>
            <person name="Ramirez L."/>
            <person name="Alfaro M."/>
            <person name="Sun H."/>
            <person name="Tritt A."/>
            <person name="Yoshinaga Y."/>
            <person name="Zwiers L.-H."/>
            <person name="Turgeon B."/>
            <person name="Goodwin S."/>
            <person name="Spatafora J."/>
            <person name="Crous P."/>
            <person name="Grigoriev I."/>
        </authorList>
    </citation>
    <scope>NUCLEOTIDE SEQUENCE</scope>
    <source>
        <strain evidence="11">CBS 113818</strain>
    </source>
</reference>
<sequence>MAPPTPSTDPDEKDHVSPHAQEEHQYLSQAGWKALFGFTTRRHMPILSLGLLSAIIAATSIPVFAIIYGLIFRDYTYYGVGTIDSSTLRDKVARYCLILTGVASLNWIANSFYFFCFLTFGELQARSARNRIFDALIRKDMAWYDTRETGIAAFLPGVQMHIRDLQLSVSAPFGEGTQCLVQGLAALGVAFYYCWNLTFVILCTVPLIYLVQSYMSHRLSIRANAQADKLHLALKYITNAIQSIETVKCFNGEGYELQVFTKITAVAAKVYMAVANLRSIQIGTMQFFTLSVFVQGFWYGTHLVRTGDKNVGQVITTFWAALLAISSITGFLPQFIVMQKGKAAGGRLQMLMEQISASNQDHEIKGDLKPLRGPGDIEFREVTFSYPTRLEEIAIRNVSLFFPAGETTIVIGKSGSGKSTLGQLLVRFYQPTSGQLFLDGNALEEIDVHWLRNNVTLVEQHSVLFDSTIRHNIAPGNLADAVTLEDIEDAVKFAMLDSIIQALPDGLDTQLGMNGSSLSGGQKQRMALARAKVRDTPVLILDESTSALDYITRAAILQAIRDWRKGKTTIVITHDISQIQSDDFLYLMENSEVVQEGYRKELEAQIGPFHGLLAAHEEAEEVASDDDSGESDYQDDADDIISLYDEASWNLHSPMHRPMSPVQFGENVLSPFLRSGRDSVAGSVIAGLEKRFTRHDDKEDAVITQLPPTPVNSVFSGMKVPPNMASSNPPLHHHERLSTANSVASQHKRISGVISYNRPMPMNSQPNSYPTSRRSTHPNQYPRPLSISAQAVQQTKLSRRQKLRSKLRLRGTPGNPEDSGSRDSLAIMDILKSVWPILEWRSRICFVTAILCAIVHAASTPAFAWVFAQLLKTFYTPGDQAMQSLIYAMAILGIAFVDGFATYMVFYLSDAVAQAWAHALKIEAMRRILMQPREFFDREENSSSRLAETLDHFAEEARNLPGRFACLVTVMFLMLCISIVWSMATSWQLALVALGCGPVIFAITKSYNMISSRWERLANEADDVVGQILHETFVNIRTVRCLNLEDHFRQKYKQATTAAVNVGMKRALYSGSVFGLNFAGVLFVAILLFWYGAILVSNDQYTVTQITETFLILMLSVNQINYMAHYITQINISRDAGSRLLRLARMPITSHELTGSIEIQEAGDITFNNVNFTYPTRKEFQVLHNVSFNIPRGSCTAIVGSSGSGKSTIASLLLKLYQTDHTPSNQSPVPAFTVSGTDIKSLHTTSLRSRMALVSQSPTIFPGTIAENIAYGLSPSSPLASIESICAAADAAGVAEFIDSLPNGYNTLIGEGGTGLSGGQAQRLSIARALVRDPDILILDEATSALDVASAGIVRDTIRSLVRPNPLAPGSPAFSVPSSPSSPSFSSRSRSGGFWDLHGTAKGKERARDMTVIIITHAKEMMAVAEHVVMLDQGRVVEQGRFRELKRRNGAFARLLRGEREEV</sequence>
<evidence type="ECO:0000256" key="5">
    <source>
        <dbReference type="ARBA" id="ARBA00022989"/>
    </source>
</evidence>
<evidence type="ECO:0000313" key="11">
    <source>
        <dbReference type="EMBL" id="KAF2823407.1"/>
    </source>
</evidence>
<feature type="domain" description="ABC transmembrane type-1" evidence="10">
    <location>
        <begin position="847"/>
        <end position="1130"/>
    </location>
</feature>
<feature type="region of interest" description="Disordered" evidence="7">
    <location>
        <begin position="1"/>
        <end position="20"/>
    </location>
</feature>
<evidence type="ECO:0000256" key="1">
    <source>
        <dbReference type="ARBA" id="ARBA00004141"/>
    </source>
</evidence>
<feature type="transmembrane region" description="Helical" evidence="8">
    <location>
        <begin position="987"/>
        <end position="1007"/>
    </location>
</feature>
<feature type="transmembrane region" description="Helical" evidence="8">
    <location>
        <begin position="318"/>
        <end position="337"/>
    </location>
</feature>
<evidence type="ECO:0000256" key="2">
    <source>
        <dbReference type="ARBA" id="ARBA00022692"/>
    </source>
</evidence>
<dbReference type="Gene3D" id="3.40.50.300">
    <property type="entry name" value="P-loop containing nucleotide triphosphate hydrolases"/>
    <property type="match status" value="2"/>
</dbReference>
<dbReference type="GO" id="GO:0015421">
    <property type="term" value="F:ABC-type oligopeptide transporter activity"/>
    <property type="evidence" value="ECO:0007669"/>
    <property type="project" value="TreeGrafter"/>
</dbReference>
<protein>
    <submittedName>
        <fullName evidence="11">Multidrug resistance protein-like protein 2</fullName>
    </submittedName>
</protein>
<keyword evidence="2 8" id="KW-0812">Transmembrane</keyword>
<dbReference type="InterPro" id="IPR036640">
    <property type="entry name" value="ABC1_TM_sf"/>
</dbReference>
<gene>
    <name evidence="11" type="ORF">CC86DRAFT_422244</name>
</gene>
<dbReference type="CDD" id="cd18577">
    <property type="entry name" value="ABC_6TM_Pgp_ABCB1_D1_like"/>
    <property type="match status" value="1"/>
</dbReference>
<feature type="transmembrane region" description="Helical" evidence="8">
    <location>
        <begin position="886"/>
        <end position="908"/>
    </location>
</feature>
<feature type="compositionally biased region" description="Polar residues" evidence="7">
    <location>
        <begin position="762"/>
        <end position="779"/>
    </location>
</feature>
<feature type="transmembrane region" description="Helical" evidence="8">
    <location>
        <begin position="964"/>
        <end position="981"/>
    </location>
</feature>
<feature type="transmembrane region" description="Helical" evidence="8">
    <location>
        <begin position="190"/>
        <end position="211"/>
    </location>
</feature>
<dbReference type="Pfam" id="PF00664">
    <property type="entry name" value="ABC_membrane"/>
    <property type="match status" value="2"/>
</dbReference>
<dbReference type="InterPro" id="IPR003439">
    <property type="entry name" value="ABC_transporter-like_ATP-bd"/>
</dbReference>
<feature type="compositionally biased region" description="Basic residues" evidence="7">
    <location>
        <begin position="797"/>
        <end position="809"/>
    </location>
</feature>
<comment type="subcellular location">
    <subcellularLocation>
        <location evidence="1">Membrane</location>
        <topology evidence="1">Multi-pass membrane protein</topology>
    </subcellularLocation>
</comment>
<dbReference type="PROSITE" id="PS50893">
    <property type="entry name" value="ABC_TRANSPORTER_2"/>
    <property type="match status" value="2"/>
</dbReference>
<dbReference type="FunFam" id="3.40.50.300:FF:001471">
    <property type="entry name" value="P-loop containing nucleoside triphosphate hydrolase protein"/>
    <property type="match status" value="1"/>
</dbReference>
<evidence type="ECO:0000256" key="3">
    <source>
        <dbReference type="ARBA" id="ARBA00022741"/>
    </source>
</evidence>
<dbReference type="GO" id="GO:0005524">
    <property type="term" value="F:ATP binding"/>
    <property type="evidence" value="ECO:0007669"/>
    <property type="project" value="UniProtKB-KW"/>
</dbReference>
<dbReference type="InterPro" id="IPR027417">
    <property type="entry name" value="P-loop_NTPase"/>
</dbReference>
<dbReference type="PANTHER" id="PTHR43394">
    <property type="entry name" value="ATP-DEPENDENT PERMEASE MDL1, MITOCHONDRIAL"/>
    <property type="match status" value="1"/>
</dbReference>
<evidence type="ECO:0000256" key="8">
    <source>
        <dbReference type="SAM" id="Phobius"/>
    </source>
</evidence>
<dbReference type="InterPro" id="IPR039421">
    <property type="entry name" value="Type_1_exporter"/>
</dbReference>
<keyword evidence="12" id="KW-1185">Reference proteome</keyword>
<dbReference type="CDD" id="cd18578">
    <property type="entry name" value="ABC_6TM_Pgp_ABCB1_D2_like"/>
    <property type="match status" value="1"/>
</dbReference>
<dbReference type="GO" id="GO:0005743">
    <property type="term" value="C:mitochondrial inner membrane"/>
    <property type="evidence" value="ECO:0007669"/>
    <property type="project" value="TreeGrafter"/>
</dbReference>
<dbReference type="Pfam" id="PF00005">
    <property type="entry name" value="ABC_tran"/>
    <property type="match status" value="2"/>
</dbReference>
<dbReference type="Proteomes" id="UP000799424">
    <property type="component" value="Unassembled WGS sequence"/>
</dbReference>
<dbReference type="GO" id="GO:0016887">
    <property type="term" value="F:ATP hydrolysis activity"/>
    <property type="evidence" value="ECO:0007669"/>
    <property type="project" value="InterPro"/>
</dbReference>
<accession>A0A6A6ZSU5</accession>
<evidence type="ECO:0000313" key="12">
    <source>
        <dbReference type="Proteomes" id="UP000799424"/>
    </source>
</evidence>
<feature type="transmembrane region" description="Helical" evidence="8">
    <location>
        <begin position="844"/>
        <end position="866"/>
    </location>
</feature>
<dbReference type="OrthoDB" id="6500128at2759"/>
<feature type="transmembrane region" description="Helical" evidence="8">
    <location>
        <begin position="46"/>
        <end position="71"/>
    </location>
</feature>
<dbReference type="SUPFAM" id="SSF90123">
    <property type="entry name" value="ABC transporter transmembrane region"/>
    <property type="match status" value="2"/>
</dbReference>
<dbReference type="GO" id="GO:0090374">
    <property type="term" value="P:oligopeptide export from mitochondrion"/>
    <property type="evidence" value="ECO:0007669"/>
    <property type="project" value="TreeGrafter"/>
</dbReference>
<feature type="transmembrane region" description="Helical" evidence="8">
    <location>
        <begin position="279"/>
        <end position="298"/>
    </location>
</feature>